<evidence type="ECO:0000256" key="1">
    <source>
        <dbReference type="ARBA" id="ARBA00001971"/>
    </source>
</evidence>
<dbReference type="PROSITE" id="PS00086">
    <property type="entry name" value="CYTOCHROME_P450"/>
    <property type="match status" value="1"/>
</dbReference>
<keyword evidence="6 13" id="KW-0479">Metal-binding</keyword>
<keyword evidence="15" id="KW-1133">Transmembrane helix</keyword>
<dbReference type="InterPro" id="IPR036396">
    <property type="entry name" value="Cyt_P450_sf"/>
</dbReference>
<dbReference type="GO" id="GO:0004497">
    <property type="term" value="F:monooxygenase activity"/>
    <property type="evidence" value="ECO:0007669"/>
    <property type="project" value="UniProtKB-KW"/>
</dbReference>
<evidence type="ECO:0000256" key="4">
    <source>
        <dbReference type="ARBA" id="ARBA00010617"/>
    </source>
</evidence>
<evidence type="ECO:0000256" key="10">
    <source>
        <dbReference type="ARBA" id="ARBA00023004"/>
    </source>
</evidence>
<evidence type="ECO:0000256" key="5">
    <source>
        <dbReference type="ARBA" id="ARBA00022617"/>
    </source>
</evidence>
<dbReference type="InterPro" id="IPR001128">
    <property type="entry name" value="Cyt_P450"/>
</dbReference>
<evidence type="ECO:0000256" key="9">
    <source>
        <dbReference type="ARBA" id="ARBA00023002"/>
    </source>
</evidence>
<dbReference type="AlphaFoldDB" id="A0AAV8WRH8"/>
<comment type="subcellular location">
    <subcellularLocation>
        <location evidence="3">Endoplasmic reticulum membrane</location>
        <topology evidence="3">Peripheral membrane protein</topology>
    </subcellularLocation>
    <subcellularLocation>
        <location evidence="2">Microsome membrane</location>
        <topology evidence="2">Peripheral membrane protein</topology>
    </subcellularLocation>
</comment>
<dbReference type="CDD" id="cd11056">
    <property type="entry name" value="CYP6-like"/>
    <property type="match status" value="1"/>
</dbReference>
<accession>A0AAV8WRH8</accession>
<keyword evidence="11 14" id="KW-0503">Monooxygenase</keyword>
<dbReference type="GO" id="GO:0005789">
    <property type="term" value="C:endoplasmic reticulum membrane"/>
    <property type="evidence" value="ECO:0007669"/>
    <property type="project" value="UniProtKB-SubCell"/>
</dbReference>
<dbReference type="SUPFAM" id="SSF48264">
    <property type="entry name" value="Cytochrome P450"/>
    <property type="match status" value="1"/>
</dbReference>
<proteinExistence type="inferred from homology"/>
<dbReference type="InterPro" id="IPR050476">
    <property type="entry name" value="Insect_CytP450_Detox"/>
</dbReference>
<dbReference type="Gene3D" id="1.10.630.10">
    <property type="entry name" value="Cytochrome P450"/>
    <property type="match status" value="2"/>
</dbReference>
<comment type="caution">
    <text evidence="16">The sequence shown here is derived from an EMBL/GenBank/DDBJ whole genome shotgun (WGS) entry which is preliminary data.</text>
</comment>
<evidence type="ECO:0000256" key="15">
    <source>
        <dbReference type="SAM" id="Phobius"/>
    </source>
</evidence>
<reference evidence="16" key="1">
    <citation type="journal article" date="2023" name="Insect Mol. Biol.">
        <title>Genome sequencing provides insights into the evolution of gene families encoding plant cell wall-degrading enzymes in longhorned beetles.</title>
        <authorList>
            <person name="Shin N.R."/>
            <person name="Okamura Y."/>
            <person name="Kirsch R."/>
            <person name="Pauchet Y."/>
        </authorList>
    </citation>
    <scope>NUCLEOTIDE SEQUENCE</scope>
    <source>
        <strain evidence="16">RBIC_L_NR</strain>
    </source>
</reference>
<dbReference type="PRINTS" id="PR00463">
    <property type="entry name" value="EP450I"/>
</dbReference>
<evidence type="ECO:0000256" key="12">
    <source>
        <dbReference type="ARBA" id="ARBA00023136"/>
    </source>
</evidence>
<evidence type="ECO:0000256" key="11">
    <source>
        <dbReference type="ARBA" id="ARBA00023033"/>
    </source>
</evidence>
<keyword evidence="8" id="KW-0492">Microsome</keyword>
<evidence type="ECO:0000256" key="14">
    <source>
        <dbReference type="RuleBase" id="RU000461"/>
    </source>
</evidence>
<keyword evidence="9 14" id="KW-0560">Oxidoreductase</keyword>
<dbReference type="PRINTS" id="PR00385">
    <property type="entry name" value="P450"/>
</dbReference>
<dbReference type="PANTHER" id="PTHR24292:SF100">
    <property type="entry name" value="CYTOCHROME P450 6A16, ISOFORM B-RELATED"/>
    <property type="match status" value="1"/>
</dbReference>
<keyword evidence="17" id="KW-1185">Reference proteome</keyword>
<gene>
    <name evidence="16" type="ORF">NQ314_018340</name>
</gene>
<evidence type="ECO:0000256" key="7">
    <source>
        <dbReference type="ARBA" id="ARBA00022824"/>
    </source>
</evidence>
<keyword evidence="7" id="KW-0256">Endoplasmic reticulum</keyword>
<dbReference type="GO" id="GO:0005506">
    <property type="term" value="F:iron ion binding"/>
    <property type="evidence" value="ECO:0007669"/>
    <property type="project" value="InterPro"/>
</dbReference>
<comment type="cofactor">
    <cofactor evidence="1 13">
        <name>heme</name>
        <dbReference type="ChEBI" id="CHEBI:30413"/>
    </cofactor>
</comment>
<keyword evidence="10 13" id="KW-0408">Iron</keyword>
<evidence type="ECO:0000256" key="13">
    <source>
        <dbReference type="PIRSR" id="PIRSR602401-1"/>
    </source>
</evidence>
<keyword evidence="12 15" id="KW-0472">Membrane</keyword>
<dbReference type="GO" id="GO:0020037">
    <property type="term" value="F:heme binding"/>
    <property type="evidence" value="ECO:0007669"/>
    <property type="project" value="InterPro"/>
</dbReference>
<evidence type="ECO:0000313" key="16">
    <source>
        <dbReference type="EMBL" id="KAJ8929029.1"/>
    </source>
</evidence>
<evidence type="ECO:0000256" key="2">
    <source>
        <dbReference type="ARBA" id="ARBA00004174"/>
    </source>
</evidence>
<protein>
    <recommendedName>
        <fullName evidence="18">Cytochrome P450</fullName>
    </recommendedName>
</protein>
<feature type="binding site" description="axial binding residue" evidence="13">
    <location>
        <position position="425"/>
    </location>
    <ligand>
        <name>heme</name>
        <dbReference type="ChEBI" id="CHEBI:30413"/>
    </ligand>
    <ligandPart>
        <name>Fe</name>
        <dbReference type="ChEBI" id="CHEBI:18248"/>
    </ligandPart>
</feature>
<dbReference type="Proteomes" id="UP001162156">
    <property type="component" value="Unassembled WGS sequence"/>
</dbReference>
<dbReference type="InterPro" id="IPR002401">
    <property type="entry name" value="Cyt_P450_E_grp-I"/>
</dbReference>
<sequence>MYLIVCFVVMLFTDNLKYDLVGIIISILVVIVAYFKWSFGYWKRRGLETPTPSMPFGNTSDFFFLKQSFGEVWGNIYFKLKSKGLRHGGGYFTLSPMYIPIDLEIIKNILQRDFHHFEGHGLYSNENADPISANLFNIDGHKWRTTRVKLTPTFTSGKMKMMIQTLIECSNGLKELLDKLSNQNTPIDIKDVLARFTTDVIGSCAFGIDCNSMKDPDSEFLNETIAYREKNNIDRKDFMHLLIQLKNKGKLYKDEEINEKKEVDMTTGKLTINDIVAQSSIFFIAGFETSSTTMNFATYELAINPNIQDILREEINTVLKKYDDKLTYDAIMEMTYLDKLICETLRKYPPFPLLVRICTKDYQVPGTDVVIEKGTNVIFPLLGIHHDPEYYPNPQKFDPERFNEENKDKRPSFTWLPFGEGPRICIGLRFAMLQSKIGLITLLKHYKITLNNKTELPIAFKKFGVVSAPESEIWIDVHKIHN</sequence>
<evidence type="ECO:0000256" key="6">
    <source>
        <dbReference type="ARBA" id="ARBA00022723"/>
    </source>
</evidence>
<feature type="transmembrane region" description="Helical" evidence="15">
    <location>
        <begin position="20"/>
        <end position="37"/>
    </location>
</feature>
<dbReference type="GO" id="GO:0016705">
    <property type="term" value="F:oxidoreductase activity, acting on paired donors, with incorporation or reduction of molecular oxygen"/>
    <property type="evidence" value="ECO:0007669"/>
    <property type="project" value="InterPro"/>
</dbReference>
<dbReference type="Pfam" id="PF00067">
    <property type="entry name" value="p450"/>
    <property type="match status" value="2"/>
</dbReference>
<comment type="similarity">
    <text evidence="4 14">Belongs to the cytochrome P450 family.</text>
</comment>
<evidence type="ECO:0000256" key="8">
    <source>
        <dbReference type="ARBA" id="ARBA00022848"/>
    </source>
</evidence>
<keyword evidence="5 13" id="KW-0349">Heme</keyword>
<dbReference type="PANTHER" id="PTHR24292">
    <property type="entry name" value="CYTOCHROME P450"/>
    <property type="match status" value="1"/>
</dbReference>
<keyword evidence="15" id="KW-0812">Transmembrane</keyword>
<evidence type="ECO:0000256" key="3">
    <source>
        <dbReference type="ARBA" id="ARBA00004406"/>
    </source>
</evidence>
<dbReference type="EMBL" id="JANEYF010005151">
    <property type="protein sequence ID" value="KAJ8929029.1"/>
    <property type="molecule type" value="Genomic_DNA"/>
</dbReference>
<dbReference type="InterPro" id="IPR017972">
    <property type="entry name" value="Cyt_P450_CS"/>
</dbReference>
<evidence type="ECO:0008006" key="18">
    <source>
        <dbReference type="Google" id="ProtNLM"/>
    </source>
</evidence>
<name>A0AAV8WRH8_9CUCU</name>
<organism evidence="16 17">
    <name type="scientific">Rhamnusium bicolor</name>
    <dbReference type="NCBI Taxonomy" id="1586634"/>
    <lineage>
        <taxon>Eukaryota</taxon>
        <taxon>Metazoa</taxon>
        <taxon>Ecdysozoa</taxon>
        <taxon>Arthropoda</taxon>
        <taxon>Hexapoda</taxon>
        <taxon>Insecta</taxon>
        <taxon>Pterygota</taxon>
        <taxon>Neoptera</taxon>
        <taxon>Endopterygota</taxon>
        <taxon>Coleoptera</taxon>
        <taxon>Polyphaga</taxon>
        <taxon>Cucujiformia</taxon>
        <taxon>Chrysomeloidea</taxon>
        <taxon>Cerambycidae</taxon>
        <taxon>Lepturinae</taxon>
        <taxon>Rhagiini</taxon>
        <taxon>Rhamnusium</taxon>
    </lineage>
</organism>
<evidence type="ECO:0000313" key="17">
    <source>
        <dbReference type="Proteomes" id="UP001162156"/>
    </source>
</evidence>